<keyword evidence="15" id="KW-0239">DNA-directed DNA polymerase</keyword>
<dbReference type="GO" id="GO:0004190">
    <property type="term" value="F:aspartic-type endopeptidase activity"/>
    <property type="evidence" value="ECO:0007669"/>
    <property type="project" value="UniProtKB-KW"/>
</dbReference>
<dbReference type="Gene3D" id="3.10.10.10">
    <property type="entry name" value="HIV Type 1 Reverse Transcriptase, subunit A, domain 1"/>
    <property type="match status" value="1"/>
</dbReference>
<dbReference type="FunFam" id="3.10.20.370:FF:000001">
    <property type="entry name" value="Retrovirus-related Pol polyprotein from transposon 17.6-like protein"/>
    <property type="match status" value="1"/>
</dbReference>
<evidence type="ECO:0000259" key="22">
    <source>
        <dbReference type="PROSITE" id="PS50804"/>
    </source>
</evidence>
<dbReference type="InterPro" id="IPR021109">
    <property type="entry name" value="Peptidase_aspartic_dom_sf"/>
</dbReference>
<keyword evidence="12" id="KW-0460">Magnesium</keyword>
<dbReference type="GO" id="GO:0006310">
    <property type="term" value="P:DNA recombination"/>
    <property type="evidence" value="ECO:0007669"/>
    <property type="project" value="UniProtKB-KW"/>
</dbReference>
<dbReference type="InterPro" id="IPR038269">
    <property type="entry name" value="SCAN_sf"/>
</dbReference>
<dbReference type="InterPro" id="IPR000477">
    <property type="entry name" value="RT_dom"/>
</dbReference>
<dbReference type="InterPro" id="IPR050951">
    <property type="entry name" value="Retrovirus_Pol_polyprotein"/>
</dbReference>
<dbReference type="Gene3D" id="3.30.70.270">
    <property type="match status" value="1"/>
</dbReference>
<dbReference type="InterPro" id="IPR036397">
    <property type="entry name" value="RNaseH_sf"/>
</dbReference>
<dbReference type="SUPFAM" id="SSF50630">
    <property type="entry name" value="Acid proteases"/>
    <property type="match status" value="1"/>
</dbReference>
<evidence type="ECO:0000256" key="17">
    <source>
        <dbReference type="ARBA" id="ARBA00023172"/>
    </source>
</evidence>
<dbReference type="SUPFAM" id="SSF56672">
    <property type="entry name" value="DNA/RNA polymerases"/>
    <property type="match status" value="1"/>
</dbReference>
<dbReference type="InterPro" id="IPR003309">
    <property type="entry name" value="SCAN_dom"/>
</dbReference>
<dbReference type="FunFam" id="3.10.10.10:FF:000007">
    <property type="entry name" value="Retrovirus-related Pol polyprotein from transposon 17.6-like Protein"/>
    <property type="match status" value="1"/>
</dbReference>
<keyword evidence="5" id="KW-0808">Transferase</keyword>
<dbReference type="GO" id="GO:0006508">
    <property type="term" value="P:proteolysis"/>
    <property type="evidence" value="ECO:0007669"/>
    <property type="project" value="UniProtKB-KW"/>
</dbReference>
<dbReference type="CDD" id="cd07936">
    <property type="entry name" value="SCAN"/>
    <property type="match status" value="1"/>
</dbReference>
<dbReference type="SUPFAM" id="SSF53098">
    <property type="entry name" value="Ribonuclease H-like"/>
    <property type="match status" value="1"/>
</dbReference>
<feature type="region of interest" description="Disordered" evidence="20">
    <location>
        <begin position="1"/>
        <end position="37"/>
    </location>
</feature>
<dbReference type="PANTHER" id="PTHR37984">
    <property type="entry name" value="PROTEIN CBG26694"/>
    <property type="match status" value="1"/>
</dbReference>
<dbReference type="SMART" id="SM00431">
    <property type="entry name" value="SCAN"/>
    <property type="match status" value="1"/>
</dbReference>
<dbReference type="Pfam" id="PF17917">
    <property type="entry name" value="RT_RNaseH"/>
    <property type="match status" value="1"/>
</dbReference>
<dbReference type="InterPro" id="IPR001878">
    <property type="entry name" value="Znf_CCHC"/>
</dbReference>
<dbReference type="InterPro" id="IPR043128">
    <property type="entry name" value="Rev_trsase/Diguanyl_cyclase"/>
</dbReference>
<dbReference type="Pfam" id="PF24626">
    <property type="entry name" value="SH3_Tf2-1"/>
    <property type="match status" value="1"/>
</dbReference>
<evidence type="ECO:0000256" key="2">
    <source>
        <dbReference type="ARBA" id="ARBA00012180"/>
    </source>
</evidence>
<dbReference type="InterPro" id="IPR056924">
    <property type="entry name" value="SH3_Tf2-1"/>
</dbReference>
<sequence length="1414" mass="160854">MPPKTRGQQTANMDSEDGQTAASGATGGSVQQGTEIPTTTDKTALTALAGMFQTFLQYQKERDERQEKDLVRREQQFKVLTHQVTQMQMDLERNRYGGTSAEQSATQGPARVPQLPQLQEVDDIEQYLTTFERMAEVYLWRKEDWAVHLIPLLTGKARSAFVAMSPALSLDYDKVKEVILKKYEISPETYRLRFRSLDTPADESPMELYVRLRDLFSKWVRLETSSKMDLMQTLVLEQYMRVLYPEVRTWVKERNPLTAEEAASFVDAYITARKGSTGTFRYAGSLQANRGRSGGSGGSSYSQLQTQIVHSARPKSIPTKVACQSSVKNEVVCYNCAEPGHTSPHCPLKKPKSARLCYIPTPTVAPKVDKEPTVSVLLNGRPVTALVDTGCARTLVQAEYVPRDSWTEGTVTVCCVHGDKSELPTAEVYIEINGQPYLMKVGIATTLPYPVLLGVDMPILADLVRETAWCGIVTRAQAQKLTQLSQPQDLAQNNLQEMPFFTDEIVGETKPSKEDRLEKRRKWVSDLINTSEHFDFELEEPELDEADLNISNELAKLQKDDDTLAGCFGKVGKETAVGLLCGEMFLIKQGILYRQSKEDGTQLVVPKLYRKQVVELGHSVPWSGHLGFMKTLMRISKRFYWPGMYSEVKEYCKVCPKCQFSVGRTPTVAPLVPIPAVSIPFERIGVDVVGPVDRSQKGNRFILVICDYATRYPEAYPMREVTANQVATALFHFFSHVGIPKEILTDQGTNFMSHTLQQVYQLLGIKRVRTTPYHPQTDGLVERFNQTLKSMLNKFVSETGKDWDKWLPYLLFAYREVPQSSTGFSPFELLFAHQVRGPLDVLKDSWEANDNVRKQNILSYILKMRERLQRVTTMAQENLQQSQFKQKAWYDKKARARTFQPGEQVLLLLPTSDNKLLAKWQGPFQVKRKVGSVTYEIEIPSRHQPLQIFHVNMLKKWHELASQPEPKANAENELLVRAVQEEDEGEEQYLPVHRDYCTLDLQHLNVEQRGQLLESIPHQLFLETPGKTDLVQHHIYLKDSKPIHQHAYRVPEKLVPTMKQEIETMLKLEVIEPSSSEWNNPIVLVPKKDGTLRFCLDFRKLNAVSKFDPYPMPRVDDLIEKLGSAKFLTTLDLCKGYWQIPLSPDSKELTAFKTPFGHYHFRVLPFGLHGAPATFQRMIDQILQGTEEFAAAYLDDIIIYSKTWEEHLQHLTEVLERIKSAGLTIRPDKCAIAKVETTYLGYKLGHGVIRPQVGKIEAIKHAERPTSKKQSPNFDQPFTVQTDASECGLGAVLLQGQSGELQPIAYISRKLLPRETRYSTVEKECLAVKWALDSFRYYLLGGKFTLETDHRALVWLSRMKDTNARITRWFLAIQPFDFEVLYRTGIENCGADFLSRTPQEVSKGRGRKCHGATP</sequence>
<keyword evidence="19" id="KW-0862">Zinc</keyword>
<evidence type="ECO:0000256" key="15">
    <source>
        <dbReference type="ARBA" id="ARBA00022932"/>
    </source>
</evidence>
<evidence type="ECO:0000259" key="24">
    <source>
        <dbReference type="PROSITE" id="PS50994"/>
    </source>
</evidence>
<dbReference type="Gene3D" id="3.10.20.370">
    <property type="match status" value="1"/>
</dbReference>
<dbReference type="Pfam" id="PF02023">
    <property type="entry name" value="SCAN"/>
    <property type="match status" value="1"/>
</dbReference>
<evidence type="ECO:0000259" key="21">
    <source>
        <dbReference type="PROSITE" id="PS50158"/>
    </source>
</evidence>
<keyword evidence="8" id="KW-0479">Metal-binding</keyword>
<reference evidence="25" key="1">
    <citation type="submission" date="2025-08" db="UniProtKB">
        <authorList>
            <consortium name="Ensembl"/>
        </authorList>
    </citation>
    <scope>IDENTIFICATION</scope>
</reference>
<evidence type="ECO:0000256" key="11">
    <source>
        <dbReference type="ARBA" id="ARBA00022801"/>
    </source>
</evidence>
<evidence type="ECO:0000256" key="5">
    <source>
        <dbReference type="ARBA" id="ARBA00022679"/>
    </source>
</evidence>
<dbReference type="CDD" id="cd00303">
    <property type="entry name" value="retropepsin_like"/>
    <property type="match status" value="1"/>
</dbReference>
<keyword evidence="10" id="KW-0255">Endonuclease</keyword>
<protein>
    <recommendedName>
        <fullName evidence="18">Gypsy retrotransposon integrase-like protein 1</fullName>
        <ecNumber evidence="3">2.7.7.49</ecNumber>
        <ecNumber evidence="2">3.1.26.4</ecNumber>
    </recommendedName>
</protein>
<dbReference type="InterPro" id="IPR001584">
    <property type="entry name" value="Integrase_cat-core"/>
</dbReference>
<dbReference type="Pfam" id="PF00077">
    <property type="entry name" value="RVP"/>
    <property type="match status" value="1"/>
</dbReference>
<keyword evidence="11" id="KW-0378">Hydrolase</keyword>
<dbReference type="PANTHER" id="PTHR37984:SF5">
    <property type="entry name" value="PROTEIN NYNRIN-LIKE"/>
    <property type="match status" value="1"/>
</dbReference>
<evidence type="ECO:0000256" key="18">
    <source>
        <dbReference type="ARBA" id="ARBA00039658"/>
    </source>
</evidence>
<dbReference type="EC" id="3.1.26.4" evidence="2"/>
<evidence type="ECO:0000313" key="26">
    <source>
        <dbReference type="Proteomes" id="UP001108240"/>
    </source>
</evidence>
<dbReference type="InterPro" id="IPR012337">
    <property type="entry name" value="RNaseH-like_sf"/>
</dbReference>
<evidence type="ECO:0000256" key="16">
    <source>
        <dbReference type="ARBA" id="ARBA00023125"/>
    </source>
</evidence>
<dbReference type="Pfam" id="PF17921">
    <property type="entry name" value="Integrase_H2C2"/>
    <property type="match status" value="1"/>
</dbReference>
<dbReference type="GO" id="GO:0004523">
    <property type="term" value="F:RNA-DNA hybrid ribonuclease activity"/>
    <property type="evidence" value="ECO:0007669"/>
    <property type="project" value="UniProtKB-EC"/>
</dbReference>
<evidence type="ECO:0000256" key="1">
    <source>
        <dbReference type="ARBA" id="ARBA00010879"/>
    </source>
</evidence>
<dbReference type="Gene3D" id="3.30.420.10">
    <property type="entry name" value="Ribonuclease H-like superfamily/Ribonuclease H"/>
    <property type="match status" value="1"/>
</dbReference>
<dbReference type="FunFam" id="3.30.420.10:FF:000032">
    <property type="entry name" value="Retrovirus-related Pol polyprotein from transposon 297-like Protein"/>
    <property type="match status" value="1"/>
</dbReference>
<evidence type="ECO:0000256" key="3">
    <source>
        <dbReference type="ARBA" id="ARBA00012493"/>
    </source>
</evidence>
<evidence type="ECO:0000256" key="4">
    <source>
        <dbReference type="ARBA" id="ARBA00022670"/>
    </source>
</evidence>
<keyword evidence="16" id="KW-0238">DNA-binding</keyword>
<keyword evidence="19" id="KW-0863">Zinc-finger</keyword>
<dbReference type="GeneTree" id="ENSGT01050000244855"/>
<name>A0A9J7ZHD9_CYPCA</name>
<dbReference type="GO" id="GO:0015074">
    <property type="term" value="P:DNA integration"/>
    <property type="evidence" value="ECO:0007669"/>
    <property type="project" value="UniProtKB-KW"/>
</dbReference>
<evidence type="ECO:0000256" key="14">
    <source>
        <dbReference type="ARBA" id="ARBA00022918"/>
    </source>
</evidence>
<dbReference type="Gene3D" id="1.10.4020.10">
    <property type="entry name" value="DNA breaking-rejoining enzymes"/>
    <property type="match status" value="1"/>
</dbReference>
<evidence type="ECO:0000256" key="20">
    <source>
        <dbReference type="SAM" id="MobiDB-lite"/>
    </source>
</evidence>
<keyword evidence="17" id="KW-0233">DNA recombination</keyword>
<dbReference type="InterPro" id="IPR018061">
    <property type="entry name" value="Retropepsins"/>
</dbReference>
<feature type="domain" description="CCHC-type" evidence="21">
    <location>
        <begin position="333"/>
        <end position="347"/>
    </location>
</feature>
<dbReference type="OMA" id="GHEANDY"/>
<organism evidence="25 26">
    <name type="scientific">Cyprinus carpio carpio</name>
    <dbReference type="NCBI Taxonomy" id="630221"/>
    <lineage>
        <taxon>Eukaryota</taxon>
        <taxon>Metazoa</taxon>
        <taxon>Chordata</taxon>
        <taxon>Craniata</taxon>
        <taxon>Vertebrata</taxon>
        <taxon>Euteleostomi</taxon>
        <taxon>Actinopterygii</taxon>
        <taxon>Neopterygii</taxon>
        <taxon>Teleostei</taxon>
        <taxon>Ostariophysi</taxon>
        <taxon>Cypriniformes</taxon>
        <taxon>Cyprinidae</taxon>
        <taxon>Cyprininae</taxon>
        <taxon>Cyprinus</taxon>
    </lineage>
</organism>
<dbReference type="Proteomes" id="UP001108240">
    <property type="component" value="Unplaced"/>
</dbReference>
<keyword evidence="14" id="KW-0695">RNA-directed DNA polymerase</keyword>
<dbReference type="SUPFAM" id="SSF47353">
    <property type="entry name" value="Retrovirus capsid dimerization domain-like"/>
    <property type="match status" value="1"/>
</dbReference>
<dbReference type="GO" id="GO:0003964">
    <property type="term" value="F:RNA-directed DNA polymerase activity"/>
    <property type="evidence" value="ECO:0007669"/>
    <property type="project" value="UniProtKB-KW"/>
</dbReference>
<dbReference type="Ensembl" id="ENSCCRT00000141930.1">
    <property type="protein sequence ID" value="ENSCCRP00000128645.1"/>
    <property type="gene ID" value="ENSCCRG00000053351.1"/>
</dbReference>
<dbReference type="PROSITE" id="PS50158">
    <property type="entry name" value="ZF_CCHC"/>
    <property type="match status" value="1"/>
</dbReference>
<evidence type="ECO:0000313" key="25">
    <source>
        <dbReference type="Ensembl" id="ENSCCRP00000128645.1"/>
    </source>
</evidence>
<dbReference type="PROSITE" id="PS50994">
    <property type="entry name" value="INTEGRASE"/>
    <property type="match status" value="1"/>
</dbReference>
<evidence type="ECO:0000256" key="13">
    <source>
        <dbReference type="ARBA" id="ARBA00022908"/>
    </source>
</evidence>
<comment type="similarity">
    <text evidence="1">Belongs to the beta type-B retroviral polymerase family. HERV class-II K(HML-2) pol subfamily.</text>
</comment>
<evidence type="ECO:0000256" key="10">
    <source>
        <dbReference type="ARBA" id="ARBA00022759"/>
    </source>
</evidence>
<dbReference type="Pfam" id="PF00078">
    <property type="entry name" value="RVT_1"/>
    <property type="match status" value="1"/>
</dbReference>
<evidence type="ECO:0000256" key="19">
    <source>
        <dbReference type="PROSITE-ProRule" id="PRU00047"/>
    </source>
</evidence>
<evidence type="ECO:0000256" key="7">
    <source>
        <dbReference type="ARBA" id="ARBA00022722"/>
    </source>
</evidence>
<feature type="compositionally biased region" description="Low complexity" evidence="20">
    <location>
        <begin position="18"/>
        <end position="37"/>
    </location>
</feature>
<reference evidence="25" key="2">
    <citation type="submission" date="2025-09" db="UniProtKB">
        <authorList>
            <consortium name="Ensembl"/>
        </authorList>
    </citation>
    <scope>IDENTIFICATION</scope>
</reference>
<dbReference type="InterPro" id="IPR041588">
    <property type="entry name" value="Integrase_H2C2"/>
</dbReference>
<keyword evidence="4" id="KW-0645">Protease</keyword>
<feature type="domain" description="SCAN box" evidence="22">
    <location>
        <begin position="191"/>
        <end position="267"/>
    </location>
</feature>
<evidence type="ECO:0000256" key="6">
    <source>
        <dbReference type="ARBA" id="ARBA00022695"/>
    </source>
</evidence>
<evidence type="ECO:0000256" key="8">
    <source>
        <dbReference type="ARBA" id="ARBA00022723"/>
    </source>
</evidence>
<accession>A0A9J7ZHD9</accession>
<dbReference type="CDD" id="cd09274">
    <property type="entry name" value="RNase_HI_RT_Ty3"/>
    <property type="match status" value="1"/>
</dbReference>
<dbReference type="EC" id="2.7.7.49" evidence="3"/>
<feature type="domain" description="Integrase catalytic" evidence="24">
    <location>
        <begin position="676"/>
        <end position="834"/>
    </location>
</feature>
<dbReference type="CDD" id="cd01647">
    <property type="entry name" value="RT_LTR"/>
    <property type="match status" value="1"/>
</dbReference>
<keyword evidence="13" id="KW-0229">DNA integration</keyword>
<keyword evidence="9" id="KW-0064">Aspartyl protease</keyword>
<dbReference type="Pfam" id="PF00665">
    <property type="entry name" value="rve"/>
    <property type="match status" value="1"/>
</dbReference>
<dbReference type="GO" id="GO:0003677">
    <property type="term" value="F:DNA binding"/>
    <property type="evidence" value="ECO:0007669"/>
    <property type="project" value="UniProtKB-KW"/>
</dbReference>
<keyword evidence="7" id="KW-0540">Nuclease</keyword>
<feature type="compositionally biased region" description="Polar residues" evidence="20">
    <location>
        <begin position="1"/>
        <end position="13"/>
    </location>
</feature>
<dbReference type="InterPro" id="IPR043502">
    <property type="entry name" value="DNA/RNA_pol_sf"/>
</dbReference>
<dbReference type="GO" id="GO:0003887">
    <property type="term" value="F:DNA-directed DNA polymerase activity"/>
    <property type="evidence" value="ECO:0007669"/>
    <property type="project" value="UniProtKB-KW"/>
</dbReference>
<feature type="domain" description="Reverse transcriptase" evidence="23">
    <location>
        <begin position="1066"/>
        <end position="1244"/>
    </location>
</feature>
<proteinExistence type="inferred from homology"/>
<evidence type="ECO:0000256" key="9">
    <source>
        <dbReference type="ARBA" id="ARBA00022750"/>
    </source>
</evidence>
<dbReference type="InterPro" id="IPR041373">
    <property type="entry name" value="RT_RNaseH"/>
</dbReference>
<dbReference type="PROSITE" id="PS50878">
    <property type="entry name" value="RT_POL"/>
    <property type="match status" value="1"/>
</dbReference>
<evidence type="ECO:0000256" key="12">
    <source>
        <dbReference type="ARBA" id="ARBA00022842"/>
    </source>
</evidence>
<dbReference type="Gene3D" id="1.10.340.70">
    <property type="match status" value="1"/>
</dbReference>
<evidence type="ECO:0000259" key="23">
    <source>
        <dbReference type="PROSITE" id="PS50878"/>
    </source>
</evidence>
<keyword evidence="6" id="KW-0548">Nucleotidyltransferase</keyword>
<dbReference type="FunFam" id="1.10.340.70:FF:000001">
    <property type="entry name" value="Retrovirus-related Pol polyprotein from transposon gypsy-like Protein"/>
    <property type="match status" value="1"/>
</dbReference>
<dbReference type="GO" id="GO:0008270">
    <property type="term" value="F:zinc ion binding"/>
    <property type="evidence" value="ECO:0007669"/>
    <property type="project" value="UniProtKB-KW"/>
</dbReference>
<dbReference type="PROSITE" id="PS50804">
    <property type="entry name" value="SCAN_BOX"/>
    <property type="match status" value="1"/>
</dbReference>
<dbReference type="Gene3D" id="2.40.70.10">
    <property type="entry name" value="Acid Proteases"/>
    <property type="match status" value="1"/>
</dbReference>
<keyword evidence="26" id="KW-1185">Reference proteome</keyword>